<keyword evidence="3" id="KW-0472">Membrane</keyword>
<dbReference type="GO" id="GO:0005743">
    <property type="term" value="C:mitochondrial inner membrane"/>
    <property type="evidence" value="ECO:0007669"/>
    <property type="project" value="UniProtKB-SubCell"/>
</dbReference>
<evidence type="ECO:0000313" key="5">
    <source>
        <dbReference type="EMBL" id="KAH3828443.1"/>
    </source>
</evidence>
<dbReference type="GO" id="GO:0007005">
    <property type="term" value="P:mitochondrion organization"/>
    <property type="evidence" value="ECO:0007669"/>
    <property type="project" value="TreeGrafter"/>
</dbReference>
<dbReference type="Proteomes" id="UP000828390">
    <property type="component" value="Unassembled WGS sequence"/>
</dbReference>
<comment type="caution">
    <text evidence="5">The sequence shown here is derived from an EMBL/GenBank/DDBJ whole genome shotgun (WGS) entry which is preliminary data.</text>
</comment>
<dbReference type="PANTHER" id="PTHR23222:SF1">
    <property type="entry name" value="PROHIBITIN-2"/>
    <property type="match status" value="1"/>
</dbReference>
<name>A0A9D4H4I9_DREPO</name>
<evidence type="ECO:0000256" key="3">
    <source>
        <dbReference type="ARBA" id="ARBA00023136"/>
    </source>
</evidence>
<reference evidence="5" key="1">
    <citation type="journal article" date="2019" name="bioRxiv">
        <title>The Genome of the Zebra Mussel, Dreissena polymorpha: A Resource for Invasive Species Research.</title>
        <authorList>
            <person name="McCartney M.A."/>
            <person name="Auch B."/>
            <person name="Kono T."/>
            <person name="Mallez S."/>
            <person name="Zhang Y."/>
            <person name="Obille A."/>
            <person name="Becker A."/>
            <person name="Abrahante J.E."/>
            <person name="Garbe J."/>
            <person name="Badalamenti J.P."/>
            <person name="Herman A."/>
            <person name="Mangelson H."/>
            <person name="Liachko I."/>
            <person name="Sullivan S."/>
            <person name="Sone E.D."/>
            <person name="Koren S."/>
            <person name="Silverstein K.A.T."/>
            <person name="Beckman K.B."/>
            <person name="Gohl D.M."/>
        </authorList>
    </citation>
    <scope>NUCLEOTIDE SEQUENCE</scope>
    <source>
        <strain evidence="5">Duluth1</strain>
        <tissue evidence="5">Whole animal</tissue>
    </source>
</reference>
<dbReference type="AlphaFoldDB" id="A0A9D4H4I9"/>
<dbReference type="EMBL" id="JAIWYP010000005">
    <property type="protein sequence ID" value="KAH3828443.1"/>
    <property type="molecule type" value="Genomic_DNA"/>
</dbReference>
<reference evidence="5" key="2">
    <citation type="submission" date="2020-11" db="EMBL/GenBank/DDBJ databases">
        <authorList>
            <person name="McCartney M.A."/>
            <person name="Auch B."/>
            <person name="Kono T."/>
            <person name="Mallez S."/>
            <person name="Becker A."/>
            <person name="Gohl D.M."/>
            <person name="Silverstein K.A.T."/>
            <person name="Koren S."/>
            <person name="Bechman K.B."/>
            <person name="Herman A."/>
            <person name="Abrahante J.E."/>
            <person name="Garbe J."/>
        </authorList>
    </citation>
    <scope>NUCLEOTIDE SEQUENCE</scope>
    <source>
        <strain evidence="5">Duluth1</strain>
        <tissue evidence="5">Whole animal</tissue>
    </source>
</reference>
<organism evidence="5 6">
    <name type="scientific">Dreissena polymorpha</name>
    <name type="common">Zebra mussel</name>
    <name type="synonym">Mytilus polymorpha</name>
    <dbReference type="NCBI Taxonomy" id="45954"/>
    <lineage>
        <taxon>Eukaryota</taxon>
        <taxon>Metazoa</taxon>
        <taxon>Spiralia</taxon>
        <taxon>Lophotrochozoa</taxon>
        <taxon>Mollusca</taxon>
        <taxon>Bivalvia</taxon>
        <taxon>Autobranchia</taxon>
        <taxon>Heteroconchia</taxon>
        <taxon>Euheterodonta</taxon>
        <taxon>Imparidentia</taxon>
        <taxon>Neoheterodontei</taxon>
        <taxon>Myida</taxon>
        <taxon>Dreissenoidea</taxon>
        <taxon>Dreissenidae</taxon>
        <taxon>Dreissena</taxon>
    </lineage>
</organism>
<keyword evidence="6" id="KW-1185">Reference proteome</keyword>
<sequence length="84" mass="9632">MRQQVSLMIRNDLVERARDFHIVLDDVSITDLTFSKEYSTAVESKQVSTGLELGANLKHGLKLSKISWNSFQMGYCLLFSFFIL</sequence>
<comment type="subcellular location">
    <subcellularLocation>
        <location evidence="1">Membrane</location>
    </subcellularLocation>
    <subcellularLocation>
        <location evidence="4">Mitochondrion inner membrane</location>
    </subcellularLocation>
</comment>
<comment type="similarity">
    <text evidence="2 4">Belongs to the prohibitin family.</text>
</comment>
<evidence type="ECO:0000256" key="2">
    <source>
        <dbReference type="ARBA" id="ARBA00009658"/>
    </source>
</evidence>
<evidence type="ECO:0000313" key="6">
    <source>
        <dbReference type="Proteomes" id="UP000828390"/>
    </source>
</evidence>
<dbReference type="InterPro" id="IPR000163">
    <property type="entry name" value="Prohibitin"/>
</dbReference>
<protein>
    <recommendedName>
        <fullName evidence="4">Prohibitin</fullName>
    </recommendedName>
</protein>
<evidence type="ECO:0000256" key="1">
    <source>
        <dbReference type="ARBA" id="ARBA00004370"/>
    </source>
</evidence>
<evidence type="ECO:0000256" key="4">
    <source>
        <dbReference type="RuleBase" id="RU366048"/>
    </source>
</evidence>
<proteinExistence type="inferred from homology"/>
<gene>
    <name evidence="5" type="ORF">DPMN_130405</name>
</gene>
<dbReference type="PANTHER" id="PTHR23222">
    <property type="entry name" value="PROHIBITIN"/>
    <property type="match status" value="1"/>
</dbReference>
<keyword evidence="4" id="KW-0999">Mitochondrion inner membrane</keyword>
<keyword evidence="4" id="KW-0496">Mitochondrion</keyword>
<accession>A0A9D4H4I9</accession>